<evidence type="ECO:0000313" key="1">
    <source>
        <dbReference type="EMBL" id="MEL1245009.1"/>
    </source>
</evidence>
<reference evidence="1 2" key="1">
    <citation type="submission" date="2024-04" db="EMBL/GenBank/DDBJ databases">
        <title>Flavobacterium sp. DGU11 16S ribosomal RNA gene Genome sequencing and assembly.</title>
        <authorList>
            <person name="Park S."/>
        </authorList>
    </citation>
    <scope>NUCLEOTIDE SEQUENCE [LARGE SCALE GENOMIC DNA]</scope>
    <source>
        <strain evidence="1 2">DGU11</strain>
    </source>
</reference>
<evidence type="ECO:0000313" key="2">
    <source>
        <dbReference type="Proteomes" id="UP001464555"/>
    </source>
</evidence>
<keyword evidence="2" id="KW-1185">Reference proteome</keyword>
<comment type="caution">
    <text evidence="1">The sequence shown here is derived from an EMBL/GenBank/DDBJ whole genome shotgun (WGS) entry which is preliminary data.</text>
</comment>
<dbReference type="Gene3D" id="1.10.10.1710">
    <property type="entry name" value="Deoxyribodipyrimidine photolyase-related"/>
    <property type="match status" value="1"/>
</dbReference>
<dbReference type="Gene3D" id="3.40.50.620">
    <property type="entry name" value="HUPs"/>
    <property type="match status" value="1"/>
</dbReference>
<name>A0ABU9HXZ3_9FLAO</name>
<sequence length="520" mass="60361">MQDEKGLNGSYRVLRLVLGDQLTMQHQWFSSPSDEVLYVMMEVRTETDYVWHHIQKACAFFAAMERFAQELVAAGHHVLYLALDNPLNLHSFASNCSRLISHYNITRFEYQLPDEYRLDKALKTFCSNLDIAWESYNTAHFYTSRGEASEFFGSRKGMVMESFYRHMRKKHGILVSGGVPVGDQWNFDQDNRKKLPRGHRPPPPLHFDNDVTSQYARIIAADVKTIGTINPANFPWPLDRTQALELLRHFTDYCLPLFGTFQDAMHTGEYSLYHSRLSFCMNTKMLSPREVIDAALFSWQESGGGIALNQLEGFIRQILGWREYMRGIYWMKMPGMEKMNYFGNDRKLPEWYWTGNTRMKCMKECINQSLGHSYAHHIQRLMVTGNFALIAGIEPSEVDFWYLGIYIDAIEWVELPNTRGMSQFADGGLTASKPYAASANYINKMSNYCSGCHYNYKARTGDAACPFNSLYWDFFDRNRSKLKDNPRIAMVYRLWDRMAQQERAAILTRAQECLDTIDNL</sequence>
<dbReference type="Gene3D" id="1.10.579.10">
    <property type="entry name" value="DNA Cyclobutane Dipyrimidine Photolyase, subunit A, domain 3"/>
    <property type="match status" value="1"/>
</dbReference>
<dbReference type="InterPro" id="IPR036134">
    <property type="entry name" value="Crypto/Photolyase_FAD-like_sf"/>
</dbReference>
<accession>A0ABU9HXZ3</accession>
<dbReference type="Pfam" id="PF04244">
    <property type="entry name" value="DPRP"/>
    <property type="match status" value="1"/>
</dbReference>
<organism evidence="1 2">
    <name type="scientific">Flavobacterium arundinis</name>
    <dbReference type="NCBI Taxonomy" id="3139143"/>
    <lineage>
        <taxon>Bacteria</taxon>
        <taxon>Pseudomonadati</taxon>
        <taxon>Bacteroidota</taxon>
        <taxon>Flavobacteriia</taxon>
        <taxon>Flavobacteriales</taxon>
        <taxon>Flavobacteriaceae</taxon>
        <taxon>Flavobacterium</taxon>
    </lineage>
</organism>
<dbReference type="Gene3D" id="1.25.40.80">
    <property type="match status" value="1"/>
</dbReference>
<dbReference type="Proteomes" id="UP001464555">
    <property type="component" value="Unassembled WGS sequence"/>
</dbReference>
<dbReference type="SUPFAM" id="SSF48173">
    <property type="entry name" value="Cryptochrome/photolyase FAD-binding domain"/>
    <property type="match status" value="1"/>
</dbReference>
<proteinExistence type="predicted"/>
<dbReference type="InterPro" id="IPR052551">
    <property type="entry name" value="UV-DNA_repair_photolyase"/>
</dbReference>
<dbReference type="InterPro" id="IPR007357">
    <property type="entry name" value="PhrB-like"/>
</dbReference>
<protein>
    <submittedName>
        <fullName evidence="1">Cryptochrome/photolyase family protein</fullName>
    </submittedName>
</protein>
<dbReference type="EMBL" id="JBBYHR010000006">
    <property type="protein sequence ID" value="MEL1245009.1"/>
    <property type="molecule type" value="Genomic_DNA"/>
</dbReference>
<dbReference type="RefSeq" id="WP_341697323.1">
    <property type="nucleotide sequence ID" value="NZ_JBBYHR010000006.1"/>
</dbReference>
<dbReference type="PANTHER" id="PTHR38657:SF1">
    <property type="entry name" value="SLR1343 PROTEIN"/>
    <property type="match status" value="1"/>
</dbReference>
<gene>
    <name evidence="1" type="ORF">AAEO56_12095</name>
</gene>
<dbReference type="InterPro" id="IPR014729">
    <property type="entry name" value="Rossmann-like_a/b/a_fold"/>
</dbReference>
<dbReference type="PANTHER" id="PTHR38657">
    <property type="entry name" value="SLR1343 PROTEIN"/>
    <property type="match status" value="1"/>
</dbReference>